<dbReference type="EMBL" id="KI668710">
    <property type="protein sequence ID" value="ETN71340.1"/>
    <property type="molecule type" value="Genomic_DNA"/>
</dbReference>
<dbReference type="Pfam" id="PF23042">
    <property type="entry name" value="KOW1_SPT5"/>
    <property type="match status" value="1"/>
</dbReference>
<dbReference type="OrthoDB" id="28901at2759"/>
<reference evidence="2" key="1">
    <citation type="submission" date="2013-04" db="EMBL/GenBank/DDBJ databases">
        <title>Draft genome of the hookworm Necator americanus.</title>
        <authorList>
            <person name="Mitreva M."/>
        </authorList>
    </citation>
    <scope>NUCLEOTIDE SEQUENCE</scope>
</reference>
<dbReference type="KEGG" id="nai:NECAME_19380"/>
<dbReference type="PANTHER" id="PTHR11125">
    <property type="entry name" value="SUPPRESSOR OF TY 5"/>
    <property type="match status" value="1"/>
</dbReference>
<dbReference type="CDD" id="cd06081">
    <property type="entry name" value="KOW_Spt5_1"/>
    <property type="match status" value="1"/>
</dbReference>
<dbReference type="GO" id="GO:0032784">
    <property type="term" value="P:regulation of DNA-templated transcription elongation"/>
    <property type="evidence" value="ECO:0007669"/>
    <property type="project" value="InterPro"/>
</dbReference>
<sequence length="151" mass="17634">MVPIKEMVDTLRVVKDIPQLKVNSYVRLKRTMYKDDLAQVDWVDVAQSKVNLRIVPRIDYSRMRGALRTEADRNHKVKRRPMPRLFDLDRIKEIGGEVTNDGDFVIFEGNSYRRGFLYKSFPMSAIIAEGVKPTLAELERFQDTSEDLKKE</sequence>
<dbReference type="InterPro" id="IPR039659">
    <property type="entry name" value="SPT5"/>
</dbReference>
<dbReference type="GO" id="GO:0032044">
    <property type="term" value="C:DSIF complex"/>
    <property type="evidence" value="ECO:0007669"/>
    <property type="project" value="TreeGrafter"/>
</dbReference>
<reference evidence="4" key="2">
    <citation type="journal article" date="2014" name="Nat. Genet.">
        <title>Genome of the human hookworm Necator americanus.</title>
        <authorList>
            <person name="Tang Y.T."/>
            <person name="Gao X."/>
            <person name="Rosa B.A."/>
            <person name="Abubucker S."/>
            <person name="Hallsworth-Pepin K."/>
            <person name="Martin J."/>
            <person name="Tyagi R."/>
            <person name="Heizer E."/>
            <person name="Zhang X."/>
            <person name="Bhonagiri-Palsikar V."/>
            <person name="Minx P."/>
            <person name="Warren W.C."/>
            <person name="Wang Q."/>
            <person name="Zhan B."/>
            <person name="Hotez P.J."/>
            <person name="Sternberg P.W."/>
            <person name="Dougall A."/>
            <person name="Gaze S.T."/>
            <person name="Mulvenna J."/>
            <person name="Sotillo J."/>
            <person name="Ranganathan S."/>
            <person name="Rabelo E.M."/>
            <person name="Wilson R.K."/>
            <person name="Felgner P.L."/>
            <person name="Bethony J."/>
            <person name="Hawdon J.M."/>
            <person name="Gasser R.B."/>
            <person name="Loukas A."/>
            <person name="Mitreva M."/>
        </authorList>
    </citation>
    <scope>NUCLEOTIDE SEQUENCE [LARGE SCALE GENOMIC DNA]</scope>
</reference>
<evidence type="ECO:0000313" key="2">
    <source>
        <dbReference type="EMBL" id="ETN71340.1"/>
    </source>
</evidence>
<dbReference type="GO" id="GO:0006357">
    <property type="term" value="P:regulation of transcription by RNA polymerase II"/>
    <property type="evidence" value="ECO:0007669"/>
    <property type="project" value="InterPro"/>
</dbReference>
<gene>
    <name evidence="3" type="ORF">NECAME_19368</name>
    <name evidence="2" type="ORF">NECAME_19380</name>
</gene>
<accession>W2SNX8</accession>
<evidence type="ECO:0000313" key="4">
    <source>
        <dbReference type="Proteomes" id="UP000053676"/>
    </source>
</evidence>
<dbReference type="AlphaFoldDB" id="W2SNX8"/>
<dbReference type="KEGG" id="nai:NECAME_19368"/>
<dbReference type="PANTHER" id="PTHR11125:SF7">
    <property type="entry name" value="TRANSCRIPTION ELONGATION FACTOR SPT5"/>
    <property type="match status" value="1"/>
</dbReference>
<organism evidence="2 4">
    <name type="scientific">Necator americanus</name>
    <name type="common">Human hookworm</name>
    <dbReference type="NCBI Taxonomy" id="51031"/>
    <lineage>
        <taxon>Eukaryota</taxon>
        <taxon>Metazoa</taxon>
        <taxon>Ecdysozoa</taxon>
        <taxon>Nematoda</taxon>
        <taxon>Chromadorea</taxon>
        <taxon>Rhabditida</taxon>
        <taxon>Rhabditina</taxon>
        <taxon>Rhabditomorpha</taxon>
        <taxon>Strongyloidea</taxon>
        <taxon>Ancylostomatidae</taxon>
        <taxon>Bunostominae</taxon>
        <taxon>Necator</taxon>
    </lineage>
</organism>
<protein>
    <recommendedName>
        <fullName evidence="1">Spt5 KOW domain-containing protein</fullName>
    </recommendedName>
</protein>
<evidence type="ECO:0000259" key="1">
    <source>
        <dbReference type="Pfam" id="PF23042"/>
    </source>
</evidence>
<dbReference type="EMBL" id="KI668572">
    <property type="protein sequence ID" value="ETN71390.1"/>
    <property type="molecule type" value="Genomic_DNA"/>
</dbReference>
<name>W2SNX8_NECAM</name>
<proteinExistence type="predicted"/>
<feature type="domain" description="Spt5 KOW" evidence="1">
    <location>
        <begin position="20"/>
        <end position="141"/>
    </location>
</feature>
<keyword evidence="4" id="KW-1185">Reference proteome</keyword>
<dbReference type="InterPro" id="IPR041973">
    <property type="entry name" value="KOW_Spt5_1"/>
</dbReference>
<feature type="non-terminal residue" evidence="2">
    <location>
        <position position="151"/>
    </location>
</feature>
<dbReference type="GO" id="GO:0006368">
    <property type="term" value="P:transcription elongation by RNA polymerase II"/>
    <property type="evidence" value="ECO:0007669"/>
    <property type="project" value="TreeGrafter"/>
</dbReference>
<dbReference type="STRING" id="51031.W2SNX8"/>
<dbReference type="GO" id="GO:0003729">
    <property type="term" value="F:mRNA binding"/>
    <property type="evidence" value="ECO:0007669"/>
    <property type="project" value="TreeGrafter"/>
</dbReference>
<evidence type="ECO:0000313" key="3">
    <source>
        <dbReference type="EMBL" id="ETN71390.1"/>
    </source>
</evidence>
<dbReference type="Proteomes" id="UP000053676">
    <property type="component" value="Unassembled WGS sequence"/>
</dbReference>